<dbReference type="AlphaFoldDB" id="A0A839UND0"/>
<reference evidence="2 3" key="1">
    <citation type="submission" date="2020-08" db="EMBL/GenBank/DDBJ databases">
        <title>Genomic Encyclopedia of Type Strains, Phase III (KMG-III): the genomes of soil and plant-associated and newly described type strains.</title>
        <authorList>
            <person name="Whitman W."/>
        </authorList>
    </citation>
    <scope>NUCLEOTIDE SEQUENCE [LARGE SCALE GENOMIC DNA]</scope>
    <source>
        <strain evidence="2 3">CECT 8571</strain>
    </source>
</reference>
<name>A0A839UND0_9GAMM</name>
<accession>A0A839UND0</accession>
<organism evidence="2 3">
    <name type="scientific">Simiduia aestuariiviva</name>
    <dbReference type="NCBI Taxonomy" id="1510459"/>
    <lineage>
        <taxon>Bacteria</taxon>
        <taxon>Pseudomonadati</taxon>
        <taxon>Pseudomonadota</taxon>
        <taxon>Gammaproteobacteria</taxon>
        <taxon>Cellvibrionales</taxon>
        <taxon>Cellvibrionaceae</taxon>
        <taxon>Simiduia</taxon>
    </lineage>
</organism>
<gene>
    <name evidence="2" type="ORF">FHS30_000254</name>
</gene>
<dbReference type="Proteomes" id="UP000559987">
    <property type="component" value="Unassembled WGS sequence"/>
</dbReference>
<dbReference type="EMBL" id="JACHXZ010000001">
    <property type="protein sequence ID" value="MBB3167078.1"/>
    <property type="molecule type" value="Genomic_DNA"/>
</dbReference>
<feature type="transmembrane region" description="Helical" evidence="1">
    <location>
        <begin position="39"/>
        <end position="62"/>
    </location>
</feature>
<keyword evidence="1" id="KW-1133">Transmembrane helix</keyword>
<keyword evidence="3" id="KW-1185">Reference proteome</keyword>
<evidence type="ECO:0000256" key="1">
    <source>
        <dbReference type="SAM" id="Phobius"/>
    </source>
</evidence>
<proteinExistence type="predicted"/>
<comment type="caution">
    <text evidence="2">The sequence shown here is derived from an EMBL/GenBank/DDBJ whole genome shotgun (WGS) entry which is preliminary data.</text>
</comment>
<evidence type="ECO:0000313" key="3">
    <source>
        <dbReference type="Proteomes" id="UP000559987"/>
    </source>
</evidence>
<sequence>MMFAVSILIYRLAIADKKKGWIWFGVNLCVSMVLGKFYGLSVLVAMGAGFATFIIMFLVNIVSPRKIN</sequence>
<keyword evidence="1" id="KW-0812">Transmembrane</keyword>
<protein>
    <submittedName>
        <fullName evidence="2">Uncharacterized protein</fullName>
    </submittedName>
</protein>
<evidence type="ECO:0000313" key="2">
    <source>
        <dbReference type="EMBL" id="MBB3167078.1"/>
    </source>
</evidence>
<keyword evidence="1" id="KW-0472">Membrane</keyword>